<accession>A0A8T0INJ0</accession>
<dbReference type="InterPro" id="IPR008271">
    <property type="entry name" value="Ser/Thr_kinase_AS"/>
</dbReference>
<feature type="domain" description="Protein kinase" evidence="1">
    <location>
        <begin position="191"/>
        <end position="472"/>
    </location>
</feature>
<organism evidence="2 3">
    <name type="scientific">Ceratodon purpureus</name>
    <name type="common">Fire moss</name>
    <name type="synonym">Dicranum purpureum</name>
    <dbReference type="NCBI Taxonomy" id="3225"/>
    <lineage>
        <taxon>Eukaryota</taxon>
        <taxon>Viridiplantae</taxon>
        <taxon>Streptophyta</taxon>
        <taxon>Embryophyta</taxon>
        <taxon>Bryophyta</taxon>
        <taxon>Bryophytina</taxon>
        <taxon>Bryopsida</taxon>
        <taxon>Dicranidae</taxon>
        <taxon>Pseudoditrichales</taxon>
        <taxon>Ditrichaceae</taxon>
        <taxon>Ceratodon</taxon>
    </lineage>
</organism>
<evidence type="ECO:0000259" key="1">
    <source>
        <dbReference type="PROSITE" id="PS50011"/>
    </source>
</evidence>
<dbReference type="InterPro" id="IPR000719">
    <property type="entry name" value="Prot_kinase_dom"/>
</dbReference>
<protein>
    <recommendedName>
        <fullName evidence="1">Protein kinase domain-containing protein</fullName>
    </recommendedName>
</protein>
<dbReference type="Gene3D" id="1.10.510.10">
    <property type="entry name" value="Transferase(Phosphotransferase) domain 1"/>
    <property type="match status" value="1"/>
</dbReference>
<name>A0A8T0INJ0_CERPU</name>
<dbReference type="PROSITE" id="PS00108">
    <property type="entry name" value="PROTEIN_KINASE_ST"/>
    <property type="match status" value="1"/>
</dbReference>
<dbReference type="PANTHER" id="PTHR44329:SF260">
    <property type="entry name" value="PROTEIN KINASE DOMAIN-CONTAINING PROTEIN"/>
    <property type="match status" value="1"/>
</dbReference>
<dbReference type="PROSITE" id="PS50011">
    <property type="entry name" value="PROTEIN_KINASE_DOM"/>
    <property type="match status" value="1"/>
</dbReference>
<dbReference type="EMBL" id="CM026423">
    <property type="protein sequence ID" value="KAG0584396.1"/>
    <property type="molecule type" value="Genomic_DNA"/>
</dbReference>
<comment type="caution">
    <text evidence="2">The sequence shown here is derived from an EMBL/GenBank/DDBJ whole genome shotgun (WGS) entry which is preliminary data.</text>
</comment>
<dbReference type="AlphaFoldDB" id="A0A8T0INJ0"/>
<gene>
    <name evidence="2" type="ORF">KC19_3G207300</name>
</gene>
<dbReference type="Gene3D" id="3.30.200.20">
    <property type="entry name" value="Phosphorylase Kinase, domain 1"/>
    <property type="match status" value="1"/>
</dbReference>
<dbReference type="GO" id="GO:0004674">
    <property type="term" value="F:protein serine/threonine kinase activity"/>
    <property type="evidence" value="ECO:0007669"/>
    <property type="project" value="TreeGrafter"/>
</dbReference>
<dbReference type="SMART" id="SM00220">
    <property type="entry name" value="S_TKc"/>
    <property type="match status" value="1"/>
</dbReference>
<dbReference type="Proteomes" id="UP000822688">
    <property type="component" value="Chromosome 3"/>
</dbReference>
<keyword evidence="3" id="KW-1185">Reference proteome</keyword>
<reference evidence="2" key="1">
    <citation type="submission" date="2020-06" db="EMBL/GenBank/DDBJ databases">
        <title>WGS assembly of Ceratodon purpureus strain R40.</title>
        <authorList>
            <person name="Carey S.B."/>
            <person name="Jenkins J."/>
            <person name="Shu S."/>
            <person name="Lovell J.T."/>
            <person name="Sreedasyam A."/>
            <person name="Maumus F."/>
            <person name="Tiley G.P."/>
            <person name="Fernandez-Pozo N."/>
            <person name="Barry K."/>
            <person name="Chen C."/>
            <person name="Wang M."/>
            <person name="Lipzen A."/>
            <person name="Daum C."/>
            <person name="Saski C.A."/>
            <person name="Payton A.C."/>
            <person name="Mcbreen J.C."/>
            <person name="Conrad R.E."/>
            <person name="Kollar L.M."/>
            <person name="Olsson S."/>
            <person name="Huttunen S."/>
            <person name="Landis J.B."/>
            <person name="Wickett N.J."/>
            <person name="Johnson M.G."/>
            <person name="Rensing S.A."/>
            <person name="Grimwood J."/>
            <person name="Schmutz J."/>
            <person name="Mcdaniel S.F."/>
        </authorList>
    </citation>
    <scope>NUCLEOTIDE SEQUENCE</scope>
    <source>
        <strain evidence="2">R40</strain>
    </source>
</reference>
<dbReference type="PANTHER" id="PTHR44329">
    <property type="entry name" value="SERINE/THREONINE-PROTEIN KINASE TNNI3K-RELATED"/>
    <property type="match status" value="1"/>
</dbReference>
<sequence length="492" mass="55790">MEAVPRLSLELARVTEIKAELRDLLDKYGTSPIREPISFLHATGIQLDELQFLRLPADFFLTSRRPSLKMLQDHCKMANLSEIFYRCISEEQWLRTVIESHNPMGFKERNVTIHSNVLPRQAYLTRLTCLGHHECQGGFFPATILSSILRLSKRPPHHCEECALAEELRGRALSPDAAESAKFWFLEVDDVELVEDLGTGSEGSISRILWRKGTFARKRFRCHVNFNKELDVALKVSHPNIVHFFGCSSPGRRNSHDLYMELLETDLGKKILEAARVSSAIPRPPFPLQDSLDVLLQIAQAMKHLHEKNFVHGDLKPQNILLHRFALTHSFSQYYLVKVADFGCAQLVDSTGATVERFNASIGTLKYTAPEVLKCRRDGVAPPEPKKIDVYSFGVVAFQVLTGVGNLYEDLRNSEITQRVIQGQLRPDFGFDESSLGDDVRSVLLPLIQRCWNSYPEGRPTFTEICSEIQGVQRTCNLKREKRKGRGKGHAI</sequence>
<dbReference type="InterPro" id="IPR011009">
    <property type="entry name" value="Kinase-like_dom_sf"/>
</dbReference>
<dbReference type="SUPFAM" id="SSF56112">
    <property type="entry name" value="Protein kinase-like (PK-like)"/>
    <property type="match status" value="1"/>
</dbReference>
<dbReference type="InterPro" id="IPR051681">
    <property type="entry name" value="Ser/Thr_Kinases-Pseudokinases"/>
</dbReference>
<proteinExistence type="predicted"/>
<dbReference type="GO" id="GO:0005524">
    <property type="term" value="F:ATP binding"/>
    <property type="evidence" value="ECO:0007669"/>
    <property type="project" value="InterPro"/>
</dbReference>
<dbReference type="Pfam" id="PF00069">
    <property type="entry name" value="Pkinase"/>
    <property type="match status" value="1"/>
</dbReference>
<evidence type="ECO:0000313" key="2">
    <source>
        <dbReference type="EMBL" id="KAG0584396.1"/>
    </source>
</evidence>
<evidence type="ECO:0000313" key="3">
    <source>
        <dbReference type="Proteomes" id="UP000822688"/>
    </source>
</evidence>